<evidence type="ECO:0000313" key="2">
    <source>
        <dbReference type="Proteomes" id="UP001472677"/>
    </source>
</evidence>
<dbReference type="EMBL" id="JBBPBM010000050">
    <property type="protein sequence ID" value="KAK8519736.1"/>
    <property type="molecule type" value="Genomic_DNA"/>
</dbReference>
<comment type="caution">
    <text evidence="1">The sequence shown here is derived from an EMBL/GenBank/DDBJ whole genome shotgun (WGS) entry which is preliminary data.</text>
</comment>
<organism evidence="1 2">
    <name type="scientific">Hibiscus sabdariffa</name>
    <name type="common">roselle</name>
    <dbReference type="NCBI Taxonomy" id="183260"/>
    <lineage>
        <taxon>Eukaryota</taxon>
        <taxon>Viridiplantae</taxon>
        <taxon>Streptophyta</taxon>
        <taxon>Embryophyta</taxon>
        <taxon>Tracheophyta</taxon>
        <taxon>Spermatophyta</taxon>
        <taxon>Magnoliopsida</taxon>
        <taxon>eudicotyledons</taxon>
        <taxon>Gunneridae</taxon>
        <taxon>Pentapetalae</taxon>
        <taxon>rosids</taxon>
        <taxon>malvids</taxon>
        <taxon>Malvales</taxon>
        <taxon>Malvaceae</taxon>
        <taxon>Malvoideae</taxon>
        <taxon>Hibiscus</taxon>
    </lineage>
</organism>
<protein>
    <submittedName>
        <fullName evidence="1">Uncharacterized protein</fullName>
    </submittedName>
</protein>
<reference evidence="1 2" key="1">
    <citation type="journal article" date="2024" name="G3 (Bethesda)">
        <title>Genome assembly of Hibiscus sabdariffa L. provides insights into metabolisms of medicinal natural products.</title>
        <authorList>
            <person name="Kim T."/>
        </authorList>
    </citation>
    <scope>NUCLEOTIDE SEQUENCE [LARGE SCALE GENOMIC DNA]</scope>
    <source>
        <strain evidence="1">TK-2024</strain>
        <tissue evidence="1">Old leaves</tissue>
    </source>
</reference>
<name>A0ABR2CJB6_9ROSI</name>
<dbReference type="Proteomes" id="UP001472677">
    <property type="component" value="Unassembled WGS sequence"/>
</dbReference>
<keyword evidence="2" id="KW-1185">Reference proteome</keyword>
<accession>A0ABR2CJB6</accession>
<gene>
    <name evidence="1" type="ORF">V6N12_030098</name>
</gene>
<evidence type="ECO:0000313" key="1">
    <source>
        <dbReference type="EMBL" id="KAK8519736.1"/>
    </source>
</evidence>
<proteinExistence type="predicted"/>
<sequence>MRQSNQTHELWSEQIRHRTVFDIVGQDHILDVRDVVEEARRTNELGSYPALTVQSTSSPLKKVILRSADIRDDKKRGHRYSHFHI</sequence>